<organism evidence="3 4">
    <name type="scientific">Streptacidiphilus jeojiensis</name>
    <dbReference type="NCBI Taxonomy" id="3229225"/>
    <lineage>
        <taxon>Bacteria</taxon>
        <taxon>Bacillati</taxon>
        <taxon>Actinomycetota</taxon>
        <taxon>Actinomycetes</taxon>
        <taxon>Kitasatosporales</taxon>
        <taxon>Streptomycetaceae</taxon>
        <taxon>Streptacidiphilus</taxon>
    </lineage>
</organism>
<dbReference type="RefSeq" id="WP_380568180.1">
    <property type="nucleotide sequence ID" value="NZ_JBEUKS010000015.1"/>
</dbReference>
<sequence length="641" mass="73137">MQNREDLPFSQRYGAWLQPDSDSQRELFFGTGIIVLDANILLSLYEYTPAARDDVFKALEQIKRRLWLPHQVGLEFVRNRHSVLSNRLRSLNEAPKSVNQRLGEAERAIIAARRLVQDLLIRYGRNSTAAETLAEMISDSAIKELFRPWRDQLRDHIAELKEHDLRMDALGLGDTVVQRVGELFEERIALQPSPQEIRRRVEEAASYRYPNNIPPGFSDSGKDTALRSAGDYLIWEEIIEHAAEQEAPQRILFVSSDVKEDWYEPPEPGRASRPWPTLAEELWQRAGARLRIETPQEFFQGIESYFGAEITDSTFSEINAVAETSNTEQLVADVREQGVTRLADFLRATNRPLGDVYRTGASWNALVRHAGLTSDVSTEEEQQLFRRVPSFLHVDDAARISGYLQLLEDDTPSYSELDSSGQAYAHMLIFNLWTQPAFTTFQAGIDRLHALRHLREELRDVLNMARVRHPQGAQLQLPEGPSLPLYIHAAYNREEILTAIGKSGLSGPFPANFREGVAWGPEINADTLLVTMRRDRFREKDGIEPDGDQHYDGALTRSLFQWESQNSTDADSPVGQRYQSPSSRTLVFVRPRPRSPIGHPEPWVLAGQADYISHEGSRPMRVLWQLDHPLPTDVWSYARKR</sequence>
<dbReference type="InterPro" id="IPR041578">
    <property type="entry name" value="PIN_8"/>
</dbReference>
<dbReference type="Proteomes" id="UP001592581">
    <property type="component" value="Unassembled WGS sequence"/>
</dbReference>
<feature type="region of interest" description="Disordered" evidence="1">
    <location>
        <begin position="564"/>
        <end position="583"/>
    </location>
</feature>
<accession>A0ABV6XXY5</accession>
<reference evidence="3 4" key="1">
    <citation type="submission" date="2024-06" db="EMBL/GenBank/DDBJ databases">
        <authorList>
            <person name="Lee S.D."/>
        </authorList>
    </citation>
    <scope>NUCLEOTIDE SEQUENCE [LARGE SCALE GENOMIC DNA]</scope>
    <source>
        <strain evidence="3 4">N1-10</strain>
    </source>
</reference>
<comment type="caution">
    <text evidence="3">The sequence shown here is derived from an EMBL/GenBank/DDBJ whole genome shotgun (WGS) entry which is preliminary data.</text>
</comment>
<evidence type="ECO:0000313" key="4">
    <source>
        <dbReference type="Proteomes" id="UP001592581"/>
    </source>
</evidence>
<evidence type="ECO:0000259" key="2">
    <source>
        <dbReference type="Pfam" id="PF18476"/>
    </source>
</evidence>
<gene>
    <name evidence="3" type="ORF">ABUW04_33305</name>
</gene>
<keyword evidence="4" id="KW-1185">Reference proteome</keyword>
<evidence type="ECO:0000256" key="1">
    <source>
        <dbReference type="SAM" id="MobiDB-lite"/>
    </source>
</evidence>
<protein>
    <submittedName>
        <fullName evidence="3">PIN-like domain-containing protein</fullName>
    </submittedName>
</protein>
<name>A0ABV6XXY5_9ACTN</name>
<proteinExistence type="predicted"/>
<dbReference type="EMBL" id="JBEUKS010000015">
    <property type="protein sequence ID" value="MFC1443127.1"/>
    <property type="molecule type" value="Genomic_DNA"/>
</dbReference>
<evidence type="ECO:0000313" key="3">
    <source>
        <dbReference type="EMBL" id="MFC1443127.1"/>
    </source>
</evidence>
<feature type="domain" description="PIN like" evidence="2">
    <location>
        <begin position="33"/>
        <end position="276"/>
    </location>
</feature>
<dbReference type="Pfam" id="PF18476">
    <property type="entry name" value="PIN_8"/>
    <property type="match status" value="1"/>
</dbReference>